<dbReference type="Pfam" id="PF12047">
    <property type="entry name" value="DNMT1-RFD"/>
    <property type="match status" value="1"/>
</dbReference>
<proteinExistence type="predicted"/>
<reference evidence="4 5" key="1">
    <citation type="journal article" date="2022" name="Nat. Plants">
        <title>Genomes of leafy and leafless Platanthera orchids illuminate the evolution of mycoheterotrophy.</title>
        <authorList>
            <person name="Li M.H."/>
            <person name="Liu K.W."/>
            <person name="Li Z."/>
            <person name="Lu H.C."/>
            <person name="Ye Q.L."/>
            <person name="Zhang D."/>
            <person name="Wang J.Y."/>
            <person name="Li Y.F."/>
            <person name="Zhong Z.M."/>
            <person name="Liu X."/>
            <person name="Yu X."/>
            <person name="Liu D.K."/>
            <person name="Tu X.D."/>
            <person name="Liu B."/>
            <person name="Hao Y."/>
            <person name="Liao X.Y."/>
            <person name="Jiang Y.T."/>
            <person name="Sun W.H."/>
            <person name="Chen J."/>
            <person name="Chen Y.Q."/>
            <person name="Ai Y."/>
            <person name="Zhai J.W."/>
            <person name="Wu S.S."/>
            <person name="Zhou Z."/>
            <person name="Hsiao Y.Y."/>
            <person name="Wu W.L."/>
            <person name="Chen Y.Y."/>
            <person name="Lin Y.F."/>
            <person name="Hsu J.L."/>
            <person name="Li C.Y."/>
            <person name="Wang Z.W."/>
            <person name="Zhao X."/>
            <person name="Zhong W.Y."/>
            <person name="Ma X.K."/>
            <person name="Ma L."/>
            <person name="Huang J."/>
            <person name="Chen G.Z."/>
            <person name="Huang M.Z."/>
            <person name="Huang L."/>
            <person name="Peng D.H."/>
            <person name="Luo Y.B."/>
            <person name="Zou S.Q."/>
            <person name="Chen S.P."/>
            <person name="Lan S."/>
            <person name="Tsai W.C."/>
            <person name="Van de Peer Y."/>
            <person name="Liu Z.J."/>
        </authorList>
    </citation>
    <scope>NUCLEOTIDE SEQUENCE [LARGE SCALE GENOMIC DNA]</scope>
    <source>
        <strain evidence="4">Lor288</strain>
    </source>
</reference>
<dbReference type="InterPro" id="IPR022702">
    <property type="entry name" value="Cytosine_MeTrfase1_RFD"/>
</dbReference>
<sequence>MIIWRKRRRGRDKCEGFGRIERWSISGYDEGTPIVWVITELVEYECVKPASSYKSLEELLVAVVRSFSGSDSSNSGVNKDFVMSLGEFIYNQLIGRRGGLREKVDGTLRIGGNLKIDDGETLETNDDEDEKLARLLQEEENWKLMR</sequence>
<protein>
    <submittedName>
        <fullName evidence="4">DNA (Cytosine-5)-methyltransferase 1A</fullName>
    </submittedName>
</protein>
<name>A0ABR2M2K2_9ASPA</name>
<evidence type="ECO:0000256" key="1">
    <source>
        <dbReference type="ARBA" id="ARBA00004123"/>
    </source>
</evidence>
<gene>
    <name evidence="4" type="primary">MET1A</name>
    <name evidence="4" type="ORF">KSP40_PGU006066</name>
</gene>
<feature type="domain" description="RFTS" evidence="3">
    <location>
        <begin position="13"/>
        <end position="56"/>
    </location>
</feature>
<evidence type="ECO:0000313" key="4">
    <source>
        <dbReference type="EMBL" id="KAK8958228.1"/>
    </source>
</evidence>
<evidence type="ECO:0000256" key="2">
    <source>
        <dbReference type="ARBA" id="ARBA00023242"/>
    </source>
</evidence>
<organism evidence="4 5">
    <name type="scientific">Platanthera guangdongensis</name>
    <dbReference type="NCBI Taxonomy" id="2320717"/>
    <lineage>
        <taxon>Eukaryota</taxon>
        <taxon>Viridiplantae</taxon>
        <taxon>Streptophyta</taxon>
        <taxon>Embryophyta</taxon>
        <taxon>Tracheophyta</taxon>
        <taxon>Spermatophyta</taxon>
        <taxon>Magnoliopsida</taxon>
        <taxon>Liliopsida</taxon>
        <taxon>Asparagales</taxon>
        <taxon>Orchidaceae</taxon>
        <taxon>Orchidoideae</taxon>
        <taxon>Orchideae</taxon>
        <taxon>Orchidinae</taxon>
        <taxon>Platanthera</taxon>
    </lineage>
</organism>
<comment type="caution">
    <text evidence="4">The sequence shown here is derived from an EMBL/GenBank/DDBJ whole genome shotgun (WGS) entry which is preliminary data.</text>
</comment>
<dbReference type="Proteomes" id="UP001412067">
    <property type="component" value="Unassembled WGS sequence"/>
</dbReference>
<evidence type="ECO:0000259" key="3">
    <source>
        <dbReference type="Pfam" id="PF12047"/>
    </source>
</evidence>
<dbReference type="EMBL" id="JBBWWR010000012">
    <property type="protein sequence ID" value="KAK8958228.1"/>
    <property type="molecule type" value="Genomic_DNA"/>
</dbReference>
<keyword evidence="5" id="KW-1185">Reference proteome</keyword>
<accession>A0ABR2M2K2</accession>
<evidence type="ECO:0000313" key="5">
    <source>
        <dbReference type="Proteomes" id="UP001412067"/>
    </source>
</evidence>
<keyword evidence="2" id="KW-0539">Nucleus</keyword>
<comment type="subcellular location">
    <subcellularLocation>
        <location evidence="1">Nucleus</location>
    </subcellularLocation>
</comment>